<protein>
    <submittedName>
        <fullName evidence="2">Uncharacterized protein</fullName>
    </submittedName>
</protein>
<evidence type="ECO:0000256" key="1">
    <source>
        <dbReference type="SAM" id="SignalP"/>
    </source>
</evidence>
<sequence length="83" mass="9481">MKTENGRKLNSWYVLFCFVSSTMAEYTYYDNEGYQEGYNTSHTITGGDGMEYYSNTSNSATNSSGGDIDYWTNYAIFPKRCIV</sequence>
<organism evidence="2">
    <name type="scientific">Phaeodactylum tricornutum</name>
    <name type="common">Diatom</name>
    <dbReference type="NCBI Taxonomy" id="2850"/>
    <lineage>
        <taxon>Eukaryota</taxon>
        <taxon>Sar</taxon>
        <taxon>Stramenopiles</taxon>
        <taxon>Ochrophyta</taxon>
        <taxon>Bacillariophyta</taxon>
        <taxon>Bacillariophyceae</taxon>
        <taxon>Bacillariophycidae</taxon>
        <taxon>Naviculales</taxon>
        <taxon>Phaeodactylaceae</taxon>
        <taxon>Phaeodactylum</taxon>
    </lineage>
</organism>
<evidence type="ECO:0000313" key="2">
    <source>
        <dbReference type="EMBL" id="CAG9277177.1"/>
    </source>
</evidence>
<keyword evidence="1" id="KW-0732">Signal</keyword>
<accession>A0A8J9RZ92</accession>
<feature type="non-terminal residue" evidence="2">
    <location>
        <position position="83"/>
    </location>
</feature>
<proteinExistence type="predicted"/>
<dbReference type="EMBL" id="OU594942">
    <property type="protein sequence ID" value="CAG9277177.1"/>
    <property type="molecule type" value="Genomic_DNA"/>
</dbReference>
<feature type="signal peptide" evidence="1">
    <location>
        <begin position="1"/>
        <end position="24"/>
    </location>
</feature>
<dbReference type="Proteomes" id="UP000836788">
    <property type="component" value="Chromosome 1"/>
</dbReference>
<dbReference type="AlphaFoldDB" id="A0A8J9RZ92"/>
<feature type="chain" id="PRO_5035436550" evidence="1">
    <location>
        <begin position="25"/>
        <end position="83"/>
    </location>
</feature>
<gene>
    <name evidence="2" type="ORF">PTTT1_LOCUS3014</name>
</gene>
<name>A0A8J9RZ92_PHATR</name>
<reference evidence="2" key="1">
    <citation type="submission" date="2022-02" db="EMBL/GenBank/DDBJ databases">
        <authorList>
            <person name="Giguere J D."/>
        </authorList>
    </citation>
    <scope>NUCLEOTIDE SEQUENCE</scope>
    <source>
        <strain evidence="2">CCAP 1055/1</strain>
    </source>
</reference>